<sequence length="134" mass="15091">MLCYISSVKEVKMGYGDSTLSSSTRVSHQATDMATLNRGFDSRIASLTKTDDMSQSMKDRKAKLKTSWDFQEEHLNVAKTNRRPEGFEIPAGAVRGEKTRVSDAVQDDRVLPDMHKPVFVPVKKYAQQWHGADI</sequence>
<name>A0AAE0BFK5_9CHLO</name>
<gene>
    <name evidence="1" type="ORF">CYMTET_54097</name>
</gene>
<proteinExistence type="predicted"/>
<organism evidence="1 2">
    <name type="scientific">Cymbomonas tetramitiformis</name>
    <dbReference type="NCBI Taxonomy" id="36881"/>
    <lineage>
        <taxon>Eukaryota</taxon>
        <taxon>Viridiplantae</taxon>
        <taxon>Chlorophyta</taxon>
        <taxon>Pyramimonadophyceae</taxon>
        <taxon>Pyramimonadales</taxon>
        <taxon>Pyramimonadaceae</taxon>
        <taxon>Cymbomonas</taxon>
    </lineage>
</organism>
<evidence type="ECO:0000313" key="2">
    <source>
        <dbReference type="Proteomes" id="UP001190700"/>
    </source>
</evidence>
<reference evidence="1 2" key="1">
    <citation type="journal article" date="2015" name="Genome Biol. Evol.">
        <title>Comparative Genomics of a Bacterivorous Green Alga Reveals Evolutionary Causalities and Consequences of Phago-Mixotrophic Mode of Nutrition.</title>
        <authorList>
            <person name="Burns J.A."/>
            <person name="Paasch A."/>
            <person name="Narechania A."/>
            <person name="Kim E."/>
        </authorList>
    </citation>
    <scope>NUCLEOTIDE SEQUENCE [LARGE SCALE GENOMIC DNA]</scope>
    <source>
        <strain evidence="1 2">PLY_AMNH</strain>
    </source>
</reference>
<comment type="caution">
    <text evidence="1">The sequence shown here is derived from an EMBL/GenBank/DDBJ whole genome shotgun (WGS) entry which is preliminary data.</text>
</comment>
<dbReference type="AlphaFoldDB" id="A0AAE0BFK5"/>
<accession>A0AAE0BFK5</accession>
<dbReference type="EMBL" id="LGRX02035234">
    <property type="protein sequence ID" value="KAK3235721.1"/>
    <property type="molecule type" value="Genomic_DNA"/>
</dbReference>
<keyword evidence="2" id="KW-1185">Reference proteome</keyword>
<evidence type="ECO:0000313" key="1">
    <source>
        <dbReference type="EMBL" id="KAK3235721.1"/>
    </source>
</evidence>
<dbReference type="Proteomes" id="UP001190700">
    <property type="component" value="Unassembled WGS sequence"/>
</dbReference>
<protein>
    <submittedName>
        <fullName evidence="1">Uncharacterized protein</fullName>
    </submittedName>
</protein>